<evidence type="ECO:0000259" key="2">
    <source>
        <dbReference type="Pfam" id="PF12849"/>
    </source>
</evidence>
<name>A0A081BPP5_9BACT</name>
<keyword evidence="4" id="KW-1185">Reference proteome</keyword>
<dbReference type="EMBL" id="DF820458">
    <property type="protein sequence ID" value="GAK52361.1"/>
    <property type="molecule type" value="Genomic_DNA"/>
</dbReference>
<feature type="chain" id="PRO_5001755322" description="PBP domain-containing protein" evidence="1">
    <location>
        <begin position="22"/>
        <end position="155"/>
    </location>
</feature>
<dbReference type="Pfam" id="PF12849">
    <property type="entry name" value="PBP_like_2"/>
    <property type="match status" value="1"/>
</dbReference>
<dbReference type="AlphaFoldDB" id="A0A081BPP5"/>
<feature type="domain" description="PBP" evidence="2">
    <location>
        <begin position="30"/>
        <end position="151"/>
    </location>
</feature>
<dbReference type="InterPro" id="IPR024370">
    <property type="entry name" value="PBP_domain"/>
</dbReference>
<evidence type="ECO:0000313" key="4">
    <source>
        <dbReference type="Proteomes" id="UP000030700"/>
    </source>
</evidence>
<accession>A0A081BPP5</accession>
<evidence type="ECO:0000256" key="1">
    <source>
        <dbReference type="SAM" id="SignalP"/>
    </source>
</evidence>
<dbReference type="STRING" id="1499966.U14_03612"/>
<dbReference type="Proteomes" id="UP000030700">
    <property type="component" value="Unassembled WGS sequence"/>
</dbReference>
<reference evidence="3" key="1">
    <citation type="journal article" date="2015" name="PeerJ">
        <title>First genomic representation of candidate bacterial phylum KSB3 points to enhanced environmental sensing as a trigger of wastewater bulking.</title>
        <authorList>
            <person name="Sekiguchi Y."/>
            <person name="Ohashi A."/>
            <person name="Parks D.H."/>
            <person name="Yamauchi T."/>
            <person name="Tyson G.W."/>
            <person name="Hugenholtz P."/>
        </authorList>
    </citation>
    <scope>NUCLEOTIDE SEQUENCE [LARGE SCALE GENOMIC DNA]</scope>
</reference>
<dbReference type="Gene3D" id="3.40.190.10">
    <property type="entry name" value="Periplasmic binding protein-like II"/>
    <property type="match status" value="1"/>
</dbReference>
<protein>
    <recommendedName>
        <fullName evidence="2">PBP domain-containing protein</fullName>
    </recommendedName>
</protein>
<dbReference type="SUPFAM" id="SSF53850">
    <property type="entry name" value="Periplasmic binding protein-like II"/>
    <property type="match status" value="1"/>
</dbReference>
<sequence length="155" mass="17514">MKSCLAVFVSVCLLAMLGYPARIPAQEETGYVVIVHVENPVTELDKKEIAKIFLKKTKEWKEMKKTIEPIDLASDSPVRERFSKEVLERTMNAVKAYWQKEIFSGRSVPPVEKTSNEEVLKFVSEHVSAIGYVSSSADMSAYEKVKTITVLGREK</sequence>
<proteinExistence type="predicted"/>
<evidence type="ECO:0000313" key="3">
    <source>
        <dbReference type="EMBL" id="GAK52361.1"/>
    </source>
</evidence>
<keyword evidence="1" id="KW-0732">Signal</keyword>
<gene>
    <name evidence="3" type="ORF">U14_03612</name>
</gene>
<feature type="signal peptide" evidence="1">
    <location>
        <begin position="1"/>
        <end position="21"/>
    </location>
</feature>
<dbReference type="HOGENOM" id="CLU_124904_1_1_0"/>
<organism evidence="3">
    <name type="scientific">Candidatus Moduliflexus flocculans</name>
    <dbReference type="NCBI Taxonomy" id="1499966"/>
    <lineage>
        <taxon>Bacteria</taxon>
        <taxon>Candidatus Moduliflexota</taxon>
        <taxon>Candidatus Moduliflexia</taxon>
        <taxon>Candidatus Moduliflexales</taxon>
        <taxon>Candidatus Moduliflexaceae</taxon>
    </lineage>
</organism>